<dbReference type="PANTHER" id="PTHR33406">
    <property type="entry name" value="MEMBRANE PROTEIN MJ1562-RELATED"/>
    <property type="match status" value="1"/>
</dbReference>
<reference evidence="10" key="2">
    <citation type="submission" date="2021-09" db="EMBL/GenBank/DDBJ databases">
        <authorList>
            <person name="Gilroy R."/>
        </authorList>
    </citation>
    <scope>NUCLEOTIDE SEQUENCE</scope>
    <source>
        <strain evidence="10">ChiGjej1B1-18357</strain>
    </source>
</reference>
<evidence type="ECO:0000313" key="10">
    <source>
        <dbReference type="EMBL" id="HJE91226.1"/>
    </source>
</evidence>
<evidence type="ECO:0000256" key="5">
    <source>
        <dbReference type="ARBA" id="ARBA00022989"/>
    </source>
</evidence>
<keyword evidence="6 8" id="KW-0472">Membrane</keyword>
<dbReference type="InterPro" id="IPR050545">
    <property type="entry name" value="Mycobact_MmpL"/>
</dbReference>
<feature type="transmembrane region" description="Helical" evidence="8">
    <location>
        <begin position="232"/>
        <end position="253"/>
    </location>
</feature>
<comment type="subcellular location">
    <subcellularLocation>
        <location evidence="1">Cell membrane</location>
        <topology evidence="1">Multi-pass membrane protein</topology>
    </subcellularLocation>
</comment>
<feature type="transmembrane region" description="Helical" evidence="8">
    <location>
        <begin position="187"/>
        <end position="220"/>
    </location>
</feature>
<evidence type="ECO:0000256" key="7">
    <source>
        <dbReference type="SAM" id="MobiDB-lite"/>
    </source>
</evidence>
<feature type="region of interest" description="Disordered" evidence="7">
    <location>
        <begin position="752"/>
        <end position="928"/>
    </location>
</feature>
<evidence type="ECO:0000256" key="1">
    <source>
        <dbReference type="ARBA" id="ARBA00004651"/>
    </source>
</evidence>
<feature type="compositionally biased region" description="Low complexity" evidence="7">
    <location>
        <begin position="791"/>
        <end position="800"/>
    </location>
</feature>
<feature type="transmembrane region" description="Helical" evidence="8">
    <location>
        <begin position="274"/>
        <end position="298"/>
    </location>
</feature>
<keyword evidence="5 8" id="KW-1133">Transmembrane helix</keyword>
<feature type="compositionally biased region" description="Basic and acidic residues" evidence="7">
    <location>
        <begin position="821"/>
        <end position="838"/>
    </location>
</feature>
<accession>A0A921F3R1</accession>
<evidence type="ECO:0000256" key="2">
    <source>
        <dbReference type="ARBA" id="ARBA00010157"/>
    </source>
</evidence>
<sequence>MFNAWGRTVAAKRGVVLVVMVAAMILIAGAGHLFGKEFTQGGFEDPKSGYATAEQIEQDAYGRDAMGDVVVLYHAPGGNVDDQGFLSDVSGSLEQLQQSHPDDVIGVTSYTQNQSPQLVNRDEGFIVASVQLAGTGEEVLPHYKAIEDDLGVDGVETQVGGLQAVAGAIDEGMTNDLKRAELIALPLVFVLLVVVFGGIVAAALPVLVGVLTILGALGLLQLLGIIHPVNSFANNVVTLIGLGLAIDYGLFVVSRFREEMAAGYAPPDAARRSVATAGRTVAFSALMVGVTLSGLLLFPQEFLKSVSYGAIAAVLLAALLSVTLLPAVLAMLGHRVDMLSVRKVLARFIPRLRESSGPRKAVAPGQERGFFARIAAFAMRRPVIVTIPIVVVLLALIAPFSGVKFGGINETYLPPDNATRVAQETYDAAFPESRTDPVKLVVTGADSTQLTEIRKQANDAPGLTGTFQFARSGETDEQGRDVTVLQASIVDRNDADETVEYLQKFPIPDGTEVHVGGNPALEYDSIQALMDGLPWFVLYVFVATTILLFLAFGSLVLPIKAALMNLLGLGATLGVLTWIFVDGHGAGLLGFTAGPLTSPVVVLLVAIIYGLSTDYEVFLLSRMVEAKTRGVSTNIAIRSGIARTGQIITSAALILIVVTGAFAFSEIVMMKYIAFGMIAALIIDATVIRMLLVPAVMKMLGEDCWWAPRWMKRIQERVGLSEAELDDEEHLLPGRRPELDGRSGVTAHVGTEARDAGASHDGDADWADDGDATTGERGDDASAERPERALAHSGAPAAAANPTYDGGEIDTAPEVPGYPGAKDKAAAKKSAPEGEAKRPSIKRRSVARSYAPGTAPQQPPADGTPEATFAASPAAEVSVDSSTRGDEDTAPSRETPAADDSDGYGRHSGRDQSISAKDLIARLREERK</sequence>
<feature type="transmembrane region" description="Helical" evidence="8">
    <location>
        <begin position="310"/>
        <end position="333"/>
    </location>
</feature>
<feature type="transmembrane region" description="Helical" evidence="8">
    <location>
        <begin position="383"/>
        <end position="403"/>
    </location>
</feature>
<feature type="domain" description="SSD" evidence="9">
    <location>
        <begin position="206"/>
        <end position="331"/>
    </location>
</feature>
<feature type="transmembrane region" description="Helical" evidence="8">
    <location>
        <begin position="536"/>
        <end position="556"/>
    </location>
</feature>
<proteinExistence type="inferred from homology"/>
<dbReference type="RefSeq" id="WP_303913204.1">
    <property type="nucleotide sequence ID" value="NZ_DYXM01000181.1"/>
</dbReference>
<keyword evidence="4 8" id="KW-0812">Transmembrane</keyword>
<gene>
    <name evidence="10" type="ORF">K8V11_09485</name>
</gene>
<dbReference type="EMBL" id="DYXM01000181">
    <property type="protein sequence ID" value="HJE91226.1"/>
    <property type="molecule type" value="Genomic_DNA"/>
</dbReference>
<dbReference type="AlphaFoldDB" id="A0A921F3R1"/>
<evidence type="ECO:0000256" key="3">
    <source>
        <dbReference type="ARBA" id="ARBA00022475"/>
    </source>
</evidence>
<evidence type="ECO:0000256" key="6">
    <source>
        <dbReference type="ARBA" id="ARBA00023136"/>
    </source>
</evidence>
<feature type="compositionally biased region" description="Basic and acidic residues" evidence="7">
    <location>
        <begin position="730"/>
        <end position="741"/>
    </location>
</feature>
<feature type="transmembrane region" description="Helical" evidence="8">
    <location>
        <begin position="670"/>
        <end position="692"/>
    </location>
</feature>
<dbReference type="SUPFAM" id="SSF82866">
    <property type="entry name" value="Multidrug efflux transporter AcrB transmembrane domain"/>
    <property type="match status" value="2"/>
</dbReference>
<evidence type="ECO:0000313" key="11">
    <source>
        <dbReference type="Proteomes" id="UP000776650"/>
    </source>
</evidence>
<evidence type="ECO:0000256" key="4">
    <source>
        <dbReference type="ARBA" id="ARBA00022692"/>
    </source>
</evidence>
<feature type="transmembrane region" description="Helical" evidence="8">
    <location>
        <begin position="601"/>
        <end position="620"/>
    </location>
</feature>
<dbReference type="PANTHER" id="PTHR33406:SF11">
    <property type="entry name" value="MEMBRANE PROTEIN SCO6666-RELATED"/>
    <property type="match status" value="1"/>
</dbReference>
<feature type="transmembrane region" description="Helical" evidence="8">
    <location>
        <begin position="563"/>
        <end position="581"/>
    </location>
</feature>
<keyword evidence="3" id="KW-1003">Cell membrane</keyword>
<dbReference type="GO" id="GO:0005886">
    <property type="term" value="C:plasma membrane"/>
    <property type="evidence" value="ECO:0007669"/>
    <property type="project" value="UniProtKB-SubCell"/>
</dbReference>
<comment type="similarity">
    <text evidence="2">Belongs to the resistance-nodulation-cell division (RND) (TC 2.A.6) family. MmpL subfamily.</text>
</comment>
<evidence type="ECO:0000256" key="8">
    <source>
        <dbReference type="SAM" id="Phobius"/>
    </source>
</evidence>
<feature type="compositionally biased region" description="Basic and acidic residues" evidence="7">
    <location>
        <begin position="774"/>
        <end position="790"/>
    </location>
</feature>
<reference evidence="10" key="1">
    <citation type="journal article" date="2021" name="PeerJ">
        <title>Extensive microbial diversity within the chicken gut microbiome revealed by metagenomics and culture.</title>
        <authorList>
            <person name="Gilroy R."/>
            <person name="Ravi A."/>
            <person name="Getino M."/>
            <person name="Pursley I."/>
            <person name="Horton D.L."/>
            <person name="Alikhan N.F."/>
            <person name="Baker D."/>
            <person name="Gharbi K."/>
            <person name="Hall N."/>
            <person name="Watson M."/>
            <person name="Adriaenssens E.M."/>
            <person name="Foster-Nyarko E."/>
            <person name="Jarju S."/>
            <person name="Secka A."/>
            <person name="Antonio M."/>
            <person name="Oren A."/>
            <person name="Chaudhuri R.R."/>
            <person name="La Ragione R."/>
            <person name="Hildebrand F."/>
            <person name="Pallen M.J."/>
        </authorList>
    </citation>
    <scope>NUCLEOTIDE SEQUENCE</scope>
    <source>
        <strain evidence="10">ChiGjej1B1-18357</strain>
    </source>
</reference>
<name>A0A921F3R1_9ACTN</name>
<dbReference type="Gene3D" id="1.20.1640.10">
    <property type="entry name" value="Multidrug efflux transporter AcrB transmembrane domain"/>
    <property type="match status" value="2"/>
</dbReference>
<evidence type="ECO:0000259" key="9">
    <source>
        <dbReference type="PROSITE" id="PS50156"/>
    </source>
</evidence>
<dbReference type="InterPro" id="IPR000731">
    <property type="entry name" value="SSD"/>
</dbReference>
<dbReference type="PROSITE" id="PS50156">
    <property type="entry name" value="SSD"/>
    <property type="match status" value="1"/>
</dbReference>
<comment type="caution">
    <text evidence="10">The sequence shown here is derived from an EMBL/GenBank/DDBJ whole genome shotgun (WGS) entry which is preliminary data.</text>
</comment>
<feature type="compositionally biased region" description="Basic and acidic residues" evidence="7">
    <location>
        <begin position="752"/>
        <end position="763"/>
    </location>
</feature>
<organism evidence="10 11">
    <name type="scientific">Dietzia timorensis</name>
    <dbReference type="NCBI Taxonomy" id="499555"/>
    <lineage>
        <taxon>Bacteria</taxon>
        <taxon>Bacillati</taxon>
        <taxon>Actinomycetota</taxon>
        <taxon>Actinomycetes</taxon>
        <taxon>Mycobacteriales</taxon>
        <taxon>Dietziaceae</taxon>
        <taxon>Dietzia</taxon>
    </lineage>
</organism>
<dbReference type="Pfam" id="PF03176">
    <property type="entry name" value="MMPL"/>
    <property type="match status" value="2"/>
</dbReference>
<feature type="transmembrane region" description="Helical" evidence="8">
    <location>
        <begin position="15"/>
        <end position="34"/>
    </location>
</feature>
<protein>
    <submittedName>
        <fullName evidence="10">MMPL family transporter</fullName>
    </submittedName>
</protein>
<feature type="region of interest" description="Disordered" evidence="7">
    <location>
        <begin position="725"/>
        <end position="744"/>
    </location>
</feature>
<dbReference type="Proteomes" id="UP000776650">
    <property type="component" value="Unassembled WGS sequence"/>
</dbReference>
<dbReference type="InterPro" id="IPR004869">
    <property type="entry name" value="MMPL_dom"/>
</dbReference>
<feature type="transmembrane region" description="Helical" evidence="8">
    <location>
        <begin position="641"/>
        <end position="664"/>
    </location>
</feature>
<feature type="compositionally biased region" description="Basic and acidic residues" evidence="7">
    <location>
        <begin position="919"/>
        <end position="928"/>
    </location>
</feature>